<gene>
    <name evidence="1" type="ORF">N0B31_10260</name>
</gene>
<evidence type="ECO:0000313" key="2">
    <source>
        <dbReference type="Proteomes" id="UP001057580"/>
    </source>
</evidence>
<dbReference type="RefSeq" id="WP_260643772.1">
    <property type="nucleotide sequence ID" value="NZ_CP104003.1"/>
</dbReference>
<sequence>MSQKTNSKDEEPQTIEISLSALREAFRQKWDNPHKYGRYEDLAKYVTWCDDNPAETVKLTTQETGLHTRGWTRIRIDNLVQTRKLPTHFSHGVRWDEARQATLEHGSEDPEDDDFEAVVREGMEMARDEAWYTIKQNLVTTPRGWPTCDEIRFEYVDDE</sequence>
<evidence type="ECO:0000313" key="1">
    <source>
        <dbReference type="EMBL" id="UWM56658.1"/>
    </source>
</evidence>
<dbReference type="EMBL" id="CP104003">
    <property type="protein sequence ID" value="UWM56658.1"/>
    <property type="molecule type" value="Genomic_DNA"/>
</dbReference>
<accession>A0A9E7UCV7</accession>
<reference evidence="1" key="1">
    <citation type="submission" date="2022-09" db="EMBL/GenBank/DDBJ databases">
        <title>Diverse halophilic archaea isolated from saline environments.</title>
        <authorList>
            <person name="Cui H.-L."/>
        </authorList>
    </citation>
    <scope>NUCLEOTIDE SEQUENCE</scope>
    <source>
        <strain evidence="1">ZS-35-S2</strain>
    </source>
</reference>
<dbReference type="Proteomes" id="UP001057580">
    <property type="component" value="Chromosome"/>
</dbReference>
<organism evidence="1 2">
    <name type="scientific">Salinirubellus salinus</name>
    <dbReference type="NCBI Taxonomy" id="1364945"/>
    <lineage>
        <taxon>Archaea</taxon>
        <taxon>Methanobacteriati</taxon>
        <taxon>Methanobacteriota</taxon>
        <taxon>Stenosarchaea group</taxon>
        <taxon>Halobacteria</taxon>
        <taxon>Halobacteriales</taxon>
        <taxon>Natronomonadaceae</taxon>
        <taxon>Salinirubellus</taxon>
    </lineage>
</organism>
<dbReference type="AlphaFoldDB" id="A0A9E7UCV7"/>
<dbReference type="KEGG" id="ssai:N0B31_10260"/>
<name>A0A9E7UCV7_9EURY</name>
<keyword evidence="2" id="KW-1185">Reference proteome</keyword>
<proteinExistence type="predicted"/>
<dbReference type="GeneID" id="74942808"/>
<protein>
    <submittedName>
        <fullName evidence="1">Uncharacterized protein</fullName>
    </submittedName>
</protein>